<dbReference type="Gene3D" id="1.10.260.40">
    <property type="entry name" value="lambda repressor-like DNA-binding domains"/>
    <property type="match status" value="1"/>
</dbReference>
<dbReference type="InterPro" id="IPR001387">
    <property type="entry name" value="Cro/C1-type_HTH"/>
</dbReference>
<accession>A0A6J6B1R5</accession>
<dbReference type="PANTHER" id="PTHR34475:SF1">
    <property type="entry name" value="CYTOSKELETON PROTEIN RODZ"/>
    <property type="match status" value="1"/>
</dbReference>
<name>A0A6J6B1R5_9ZZZZ</name>
<dbReference type="PROSITE" id="PS50943">
    <property type="entry name" value="HTH_CROC1"/>
    <property type="match status" value="1"/>
</dbReference>
<feature type="region of interest" description="Disordered" evidence="1">
    <location>
        <begin position="130"/>
        <end position="160"/>
    </location>
</feature>
<proteinExistence type="predicted"/>
<feature type="domain" description="HTH cro/C1-type" evidence="3">
    <location>
        <begin position="7"/>
        <end position="67"/>
    </location>
</feature>
<evidence type="ECO:0000256" key="2">
    <source>
        <dbReference type="SAM" id="Phobius"/>
    </source>
</evidence>
<feature type="transmembrane region" description="Helical" evidence="2">
    <location>
        <begin position="105"/>
        <end position="124"/>
    </location>
</feature>
<dbReference type="InterPro" id="IPR050400">
    <property type="entry name" value="Bact_Cytoskel_RodZ"/>
</dbReference>
<dbReference type="InterPro" id="IPR010982">
    <property type="entry name" value="Lambda_DNA-bd_dom_sf"/>
</dbReference>
<organism evidence="4">
    <name type="scientific">freshwater metagenome</name>
    <dbReference type="NCBI Taxonomy" id="449393"/>
    <lineage>
        <taxon>unclassified sequences</taxon>
        <taxon>metagenomes</taxon>
        <taxon>ecological metagenomes</taxon>
    </lineage>
</organism>
<evidence type="ECO:0000313" key="4">
    <source>
        <dbReference type="EMBL" id="CAB4532765.1"/>
    </source>
</evidence>
<reference evidence="4" key="1">
    <citation type="submission" date="2020-05" db="EMBL/GenBank/DDBJ databases">
        <authorList>
            <person name="Chiriac C."/>
            <person name="Salcher M."/>
            <person name="Ghai R."/>
            <person name="Kavagutti S V."/>
        </authorList>
    </citation>
    <scope>NUCLEOTIDE SEQUENCE</scope>
</reference>
<dbReference type="PANTHER" id="PTHR34475">
    <property type="match status" value="1"/>
</dbReference>
<keyword evidence="2" id="KW-0812">Transmembrane</keyword>
<gene>
    <name evidence="4" type="ORF">UFOPK1412_00149</name>
</gene>
<dbReference type="Pfam" id="PF13413">
    <property type="entry name" value="HTH_25"/>
    <property type="match status" value="1"/>
</dbReference>
<dbReference type="CDD" id="cd00093">
    <property type="entry name" value="HTH_XRE"/>
    <property type="match status" value="1"/>
</dbReference>
<keyword evidence="2" id="KW-0472">Membrane</keyword>
<dbReference type="AlphaFoldDB" id="A0A6J6B1R5"/>
<dbReference type="SMART" id="SM00530">
    <property type="entry name" value="HTH_XRE"/>
    <property type="match status" value="1"/>
</dbReference>
<keyword evidence="2" id="KW-1133">Transmembrane helix</keyword>
<feature type="compositionally biased region" description="Polar residues" evidence="1">
    <location>
        <begin position="135"/>
        <end position="160"/>
    </location>
</feature>
<dbReference type="GO" id="GO:0003677">
    <property type="term" value="F:DNA binding"/>
    <property type="evidence" value="ECO:0007669"/>
    <property type="project" value="InterPro"/>
</dbReference>
<evidence type="ECO:0000259" key="3">
    <source>
        <dbReference type="PROSITE" id="PS50943"/>
    </source>
</evidence>
<sequence>MSLGLVIAKARKDAGLSLDDLADKTKIRKSVLAEIENDIFINCGGETYARGHVRNIAKALGADAKEFIRIFEDEQGSETRSIQDLLVETNVIKEQREPRKVSWKVLLVISLVSLALVGIAQILISNTDTKDVADTSPTASAQPTASNSPSSDAPTENTYSTGSGVEVIVNASRNNSWLFVADANGQTLFSGQILRGSTKVFTSDTALNLKLGNAGGVDLTVNGNPIDPVGLDGEVVSVSYGVDS</sequence>
<evidence type="ECO:0000256" key="1">
    <source>
        <dbReference type="SAM" id="MobiDB-lite"/>
    </source>
</evidence>
<dbReference type="InterPro" id="IPR025194">
    <property type="entry name" value="RodZ-like_C"/>
</dbReference>
<protein>
    <submittedName>
        <fullName evidence="4">Unannotated protein</fullName>
    </submittedName>
</protein>
<dbReference type="Pfam" id="PF13464">
    <property type="entry name" value="RodZ_C"/>
    <property type="match status" value="1"/>
</dbReference>
<dbReference type="SUPFAM" id="SSF47413">
    <property type="entry name" value="lambda repressor-like DNA-binding domains"/>
    <property type="match status" value="1"/>
</dbReference>
<dbReference type="EMBL" id="CAEZSI010000011">
    <property type="protein sequence ID" value="CAB4532765.1"/>
    <property type="molecule type" value="Genomic_DNA"/>
</dbReference>